<dbReference type="Gene3D" id="3.30.200.20">
    <property type="entry name" value="Phosphorylase Kinase, domain 1"/>
    <property type="match status" value="1"/>
</dbReference>
<evidence type="ECO:0000256" key="4">
    <source>
        <dbReference type="ARBA" id="ARBA00022777"/>
    </source>
</evidence>
<evidence type="ECO:0000256" key="6">
    <source>
        <dbReference type="SAM" id="MobiDB-lite"/>
    </source>
</evidence>
<feature type="region of interest" description="Disordered" evidence="6">
    <location>
        <begin position="184"/>
        <end position="213"/>
    </location>
</feature>
<evidence type="ECO:0000256" key="5">
    <source>
        <dbReference type="ARBA" id="ARBA00022840"/>
    </source>
</evidence>
<gene>
    <name evidence="9" type="ORF">ECRASSUSDP1_LOCUS3718</name>
</gene>
<reference evidence="9" key="1">
    <citation type="submission" date="2023-07" db="EMBL/GenBank/DDBJ databases">
        <authorList>
            <consortium name="AG Swart"/>
            <person name="Singh M."/>
            <person name="Singh A."/>
            <person name="Seah K."/>
            <person name="Emmerich C."/>
        </authorList>
    </citation>
    <scope>NUCLEOTIDE SEQUENCE</scope>
    <source>
        <strain evidence="9">DP1</strain>
    </source>
</reference>
<keyword evidence="4" id="KW-0418">Kinase</keyword>
<proteinExistence type="predicted"/>
<dbReference type="EMBL" id="CAMPGE010003558">
    <property type="protein sequence ID" value="CAI2362395.1"/>
    <property type="molecule type" value="Genomic_DNA"/>
</dbReference>
<keyword evidence="1" id="KW-0723">Serine/threonine-protein kinase</keyword>
<dbReference type="InterPro" id="IPR000719">
    <property type="entry name" value="Prot_kinase_dom"/>
</dbReference>
<dbReference type="Pfam" id="PF00069">
    <property type="entry name" value="Pkinase"/>
    <property type="match status" value="1"/>
</dbReference>
<evidence type="ECO:0000256" key="2">
    <source>
        <dbReference type="ARBA" id="ARBA00022679"/>
    </source>
</evidence>
<dbReference type="InterPro" id="IPR000961">
    <property type="entry name" value="AGC-kinase_C"/>
</dbReference>
<dbReference type="GO" id="GO:0004674">
    <property type="term" value="F:protein serine/threonine kinase activity"/>
    <property type="evidence" value="ECO:0007669"/>
    <property type="project" value="UniProtKB-KW"/>
</dbReference>
<dbReference type="Proteomes" id="UP001295684">
    <property type="component" value="Unassembled WGS sequence"/>
</dbReference>
<accession>A0AAD1U4W5</accession>
<feature type="domain" description="Protein kinase" evidence="7">
    <location>
        <begin position="281"/>
        <end position="522"/>
    </location>
</feature>
<evidence type="ECO:0000313" key="10">
    <source>
        <dbReference type="Proteomes" id="UP001295684"/>
    </source>
</evidence>
<feature type="domain" description="AGC-kinase C-terminal" evidence="8">
    <location>
        <begin position="523"/>
        <end position="585"/>
    </location>
</feature>
<protein>
    <submittedName>
        <fullName evidence="9">Uncharacterized protein</fullName>
    </submittedName>
</protein>
<dbReference type="PROSITE" id="PS50011">
    <property type="entry name" value="PROTEIN_KINASE_DOM"/>
    <property type="match status" value="1"/>
</dbReference>
<keyword evidence="2" id="KW-0808">Transferase</keyword>
<dbReference type="Gene3D" id="1.10.510.10">
    <property type="entry name" value="Transferase(Phosphotransferase) domain 1"/>
    <property type="match status" value="1"/>
</dbReference>
<dbReference type="GO" id="GO:0005524">
    <property type="term" value="F:ATP binding"/>
    <property type="evidence" value="ECO:0007669"/>
    <property type="project" value="UniProtKB-KW"/>
</dbReference>
<comment type="caution">
    <text evidence="9">The sequence shown here is derived from an EMBL/GenBank/DDBJ whole genome shotgun (WGS) entry which is preliminary data.</text>
</comment>
<dbReference type="InterPro" id="IPR011009">
    <property type="entry name" value="Kinase-like_dom_sf"/>
</dbReference>
<evidence type="ECO:0000256" key="3">
    <source>
        <dbReference type="ARBA" id="ARBA00022741"/>
    </source>
</evidence>
<dbReference type="AlphaFoldDB" id="A0AAD1U4W5"/>
<organism evidence="9 10">
    <name type="scientific">Euplotes crassus</name>
    <dbReference type="NCBI Taxonomy" id="5936"/>
    <lineage>
        <taxon>Eukaryota</taxon>
        <taxon>Sar</taxon>
        <taxon>Alveolata</taxon>
        <taxon>Ciliophora</taxon>
        <taxon>Intramacronucleata</taxon>
        <taxon>Spirotrichea</taxon>
        <taxon>Hypotrichia</taxon>
        <taxon>Euplotida</taxon>
        <taxon>Euplotidae</taxon>
        <taxon>Moneuplotes</taxon>
    </lineage>
</organism>
<evidence type="ECO:0000313" key="9">
    <source>
        <dbReference type="EMBL" id="CAI2362395.1"/>
    </source>
</evidence>
<dbReference type="PANTHER" id="PTHR24351">
    <property type="entry name" value="RIBOSOMAL PROTEIN S6 KINASE"/>
    <property type="match status" value="1"/>
</dbReference>
<evidence type="ECO:0000256" key="1">
    <source>
        <dbReference type="ARBA" id="ARBA00022527"/>
    </source>
</evidence>
<keyword evidence="3" id="KW-0547">Nucleotide-binding</keyword>
<dbReference type="PROSITE" id="PS51285">
    <property type="entry name" value="AGC_KINASE_CTER"/>
    <property type="match status" value="1"/>
</dbReference>
<keyword evidence="10" id="KW-1185">Reference proteome</keyword>
<dbReference type="SUPFAM" id="SSF56112">
    <property type="entry name" value="Protein kinase-like (PK-like)"/>
    <property type="match status" value="1"/>
</dbReference>
<evidence type="ECO:0000259" key="8">
    <source>
        <dbReference type="PROSITE" id="PS51285"/>
    </source>
</evidence>
<evidence type="ECO:0000259" key="7">
    <source>
        <dbReference type="PROSITE" id="PS50011"/>
    </source>
</evidence>
<name>A0AAD1U4W5_EUPCR</name>
<keyword evidence="5" id="KW-0067">ATP-binding</keyword>
<sequence length="585" mass="67583">MTLCFSLVKSTRSTDIGPSRNRILCITSKYVINLKRDRSKLDENGKPDLAGLSMKRIINVNSLRAVTKSLNPRSAEFIIHVPSEYDYRYSAKNDTIRDEIIKALKLAYLTETKSDLVIYGVPDRSLGKYTKTSKGFRSNNKIPDDSFLLQEERLAMAFERNNSVIPTSVKTRLSIDSDELEMLPYEEKEDSKKKNSVYKKSNSDMGNIDTDEETHIKHFKRDDDSDDSQDDEEQKILDEISDEENDISFNLDDEDFDFFGERSETIYSKKEQYGNISAKDFVLKKLLRSTEQGKVYLAEHTENKKLYALKSIKRDIFVKRFKTVDILKELSDQLDHPFICTIDFAIQNEFRVYLISDLLKGGELATIIKNKTLEEEWVRFYAAQLALALGYMHEHDVVYRNLKTSNIMISSDGYIKIGDFDSSKKMNKNEISGSILNLSEYQAPEVINDQQYDHTIDWWALGIVMSQMLFSEIKFDKEGVTFPESSASEEVKDLISKLLERDKNKRLGAENDKDDILSHQFFSSVDIDSLLTKTAEPPYKPFINPNDPYFVSNFNSELLKQPPRESVIDNDEKERISREIEEILK</sequence>